<keyword evidence="3" id="KW-0812">Transmembrane</keyword>
<evidence type="ECO:0000256" key="2">
    <source>
        <dbReference type="SAM" id="MobiDB-lite"/>
    </source>
</evidence>
<evidence type="ECO:0008006" key="6">
    <source>
        <dbReference type="Google" id="ProtNLM"/>
    </source>
</evidence>
<feature type="region of interest" description="Disordered" evidence="2">
    <location>
        <begin position="1"/>
        <end position="67"/>
    </location>
</feature>
<gene>
    <name evidence="4" type="ORF">CBF36_05915</name>
</gene>
<dbReference type="GO" id="GO:0016787">
    <property type="term" value="F:hydrolase activity"/>
    <property type="evidence" value="ECO:0007669"/>
    <property type="project" value="UniProtKB-KW"/>
</dbReference>
<feature type="transmembrane region" description="Helical" evidence="3">
    <location>
        <begin position="97"/>
        <end position="116"/>
    </location>
</feature>
<dbReference type="InterPro" id="IPR005754">
    <property type="entry name" value="Sortase"/>
</dbReference>
<reference evidence="4 5" key="1">
    <citation type="submission" date="2017-05" db="EMBL/GenBank/DDBJ databases">
        <title>Vagococcus spp. assemblies.</title>
        <authorList>
            <person name="Gulvik C.A."/>
        </authorList>
    </citation>
    <scope>NUCLEOTIDE SEQUENCE [LARGE SCALE GENOMIC DNA]</scope>
    <source>
        <strain evidence="4 5">SS1994</strain>
    </source>
</reference>
<dbReference type="Gene3D" id="2.40.260.10">
    <property type="entry name" value="Sortase"/>
    <property type="match status" value="1"/>
</dbReference>
<keyword evidence="3" id="KW-1133">Transmembrane helix</keyword>
<feature type="compositionally biased region" description="Basic residues" evidence="2">
    <location>
        <begin position="20"/>
        <end position="30"/>
    </location>
</feature>
<proteinExistence type="predicted"/>
<keyword evidence="5" id="KW-1185">Reference proteome</keyword>
<dbReference type="AlphaFoldDB" id="A0A429ZL97"/>
<dbReference type="Pfam" id="PF04203">
    <property type="entry name" value="Sortase"/>
    <property type="match status" value="1"/>
</dbReference>
<keyword evidence="3" id="KW-0472">Membrane</keyword>
<evidence type="ECO:0000313" key="5">
    <source>
        <dbReference type="Proteomes" id="UP000288490"/>
    </source>
</evidence>
<dbReference type="OrthoDB" id="3177627at2"/>
<dbReference type="InterPro" id="IPR023365">
    <property type="entry name" value="Sortase_dom-sf"/>
</dbReference>
<organism evidence="4 5">
    <name type="scientific">Vagococcus bubulae</name>
    <dbReference type="NCBI Taxonomy" id="1977868"/>
    <lineage>
        <taxon>Bacteria</taxon>
        <taxon>Bacillati</taxon>
        <taxon>Bacillota</taxon>
        <taxon>Bacilli</taxon>
        <taxon>Lactobacillales</taxon>
        <taxon>Enterococcaceae</taxon>
        <taxon>Vagococcus</taxon>
    </lineage>
</organism>
<dbReference type="RefSeq" id="WP_125957449.1">
    <property type="nucleotide sequence ID" value="NZ_JAQEJV010000009.1"/>
</dbReference>
<dbReference type="Proteomes" id="UP000288490">
    <property type="component" value="Unassembled WGS sequence"/>
</dbReference>
<dbReference type="EMBL" id="NGJT01000008">
    <property type="protein sequence ID" value="RST94438.1"/>
    <property type="molecule type" value="Genomic_DNA"/>
</dbReference>
<feature type="compositionally biased region" description="Polar residues" evidence="2">
    <location>
        <begin position="162"/>
        <end position="177"/>
    </location>
</feature>
<evidence type="ECO:0000313" key="4">
    <source>
        <dbReference type="EMBL" id="RST94438.1"/>
    </source>
</evidence>
<name>A0A429ZL97_9ENTE</name>
<sequence>MTKKTNQTQPTNLNETESMKKRKKRKHKQSSNHSSHSTGKKVIRDGKVVIKKRRTHSTNTSKPNHKKIVDMKRKQQVTTKNDHNKIESLHKKRVKRISAAAILIATLGLGTTAAALDHQASNKSRKEIRQTIVTAPHSMTFKSSDKQEVIKKIETIDHSTDSKVSTETSMPTESQEIVQDDSQEWTVNQEQVPTNKDTTAVQAQPAMSLNILGQIVYYQNGGQAAGQSIIDANSDYEASTWGGAQTFSGNDGMNTHFIGHNPGAFSIIFSLSIGNQIVVTDSTGTPKTYIVNAICQVTDDGRDISNGAELYDTITGTDGGERITLQSCVNDDVNLIIFASAQ</sequence>
<feature type="compositionally biased region" description="Polar residues" evidence="2">
    <location>
        <begin position="1"/>
        <end position="16"/>
    </location>
</feature>
<evidence type="ECO:0000256" key="1">
    <source>
        <dbReference type="ARBA" id="ARBA00022801"/>
    </source>
</evidence>
<feature type="region of interest" description="Disordered" evidence="2">
    <location>
        <begin position="159"/>
        <end position="183"/>
    </location>
</feature>
<protein>
    <recommendedName>
        <fullName evidence="6">Sortase</fullName>
    </recommendedName>
</protein>
<keyword evidence="1" id="KW-0378">Hydrolase</keyword>
<accession>A0A429ZL97</accession>
<evidence type="ECO:0000256" key="3">
    <source>
        <dbReference type="SAM" id="Phobius"/>
    </source>
</evidence>
<comment type="caution">
    <text evidence="4">The sequence shown here is derived from an EMBL/GenBank/DDBJ whole genome shotgun (WGS) entry which is preliminary data.</text>
</comment>